<evidence type="ECO:0000256" key="12">
    <source>
        <dbReference type="PROSITE-ProRule" id="PRU00169"/>
    </source>
</evidence>
<dbReference type="InterPro" id="IPR036097">
    <property type="entry name" value="HisK_dim/P_sf"/>
</dbReference>
<dbReference type="InterPro" id="IPR003661">
    <property type="entry name" value="HisK_dim/P_dom"/>
</dbReference>
<dbReference type="Gene3D" id="3.40.50.2300">
    <property type="match status" value="1"/>
</dbReference>
<evidence type="ECO:0000259" key="16">
    <source>
        <dbReference type="PROSITE" id="PS50113"/>
    </source>
</evidence>
<feature type="region of interest" description="Disordered" evidence="13">
    <location>
        <begin position="936"/>
        <end position="959"/>
    </location>
</feature>
<keyword evidence="8" id="KW-0067">ATP-binding</keyword>
<evidence type="ECO:0000256" key="6">
    <source>
        <dbReference type="ARBA" id="ARBA00022692"/>
    </source>
</evidence>
<evidence type="ECO:0000259" key="15">
    <source>
        <dbReference type="PROSITE" id="PS50110"/>
    </source>
</evidence>
<dbReference type="InterPro" id="IPR005467">
    <property type="entry name" value="His_kinase_dom"/>
</dbReference>
<gene>
    <name evidence="17" type="primary">rcsC_12</name>
    <name evidence="17" type="ORF">MPOCJGCO_3018</name>
</gene>
<dbReference type="PROSITE" id="PS50110">
    <property type="entry name" value="RESPONSE_REGULATORY"/>
    <property type="match status" value="1"/>
</dbReference>
<dbReference type="InterPro" id="IPR000700">
    <property type="entry name" value="PAS-assoc_C"/>
</dbReference>
<feature type="compositionally biased region" description="Low complexity" evidence="13">
    <location>
        <begin position="947"/>
        <end position="958"/>
    </location>
</feature>
<dbReference type="PANTHER" id="PTHR45339">
    <property type="entry name" value="HYBRID SIGNAL TRANSDUCTION HISTIDINE KINASE J"/>
    <property type="match status" value="1"/>
</dbReference>
<evidence type="ECO:0000256" key="11">
    <source>
        <dbReference type="ARBA" id="ARBA00023136"/>
    </source>
</evidence>
<dbReference type="PANTHER" id="PTHR45339:SF1">
    <property type="entry name" value="HYBRID SIGNAL TRANSDUCTION HISTIDINE KINASE J"/>
    <property type="match status" value="1"/>
</dbReference>
<evidence type="ECO:0000256" key="5">
    <source>
        <dbReference type="ARBA" id="ARBA00022553"/>
    </source>
</evidence>
<evidence type="ECO:0000256" key="3">
    <source>
        <dbReference type="ARBA" id="ARBA00012438"/>
    </source>
</evidence>
<dbReference type="InterPro" id="IPR003594">
    <property type="entry name" value="HATPase_dom"/>
</dbReference>
<dbReference type="CDD" id="cd16922">
    <property type="entry name" value="HATPase_EvgS-ArcB-TorS-like"/>
    <property type="match status" value="1"/>
</dbReference>
<sequence length="1071" mass="115590">MESAFVALMDADRQWLKTPCPAVPTELPRGETFCQYALQADEALVVPDAQQDPRFRDNALVVEPARIRFYAGMPLSLRPGIRVGTLCLTDPQPRDLSQDEVAALADLAGIVVAHLRLTEANARQAREAEAAIAREALIAAQGREIESRALAQESANHLLNMAEQLASIGNWRIDLGDGQPVWSDGLYEITGRDPGTPPPHLSVFDQIYHPDDRERLSVVVGEAIARAESFAFEARVLRPDGALRNVIVRGTCETDSGGRTSGLFGVLIDVTERHRAEDAVHRSELRYRSLADALPLLVWTMRPSDGEATYLNAHFRDYYGPIGTGRADRLARNHPEDAAAMEAAWTEAEDTGRAYAGQWRIRCGDGTYRWHKLSLIPVRLESDRGTVVEWLGTALDIDEIVSGRVAVEDARNLLRIALEAADAGTWDLDLRAGISTLSPESVRMYGLPDTGEARGVTSAEWTALVHPDDVGDAWEAVRRAIDTAATYAAEFRVGDRWIYSRGRPLYGPDGRPYRMVGLHLDITERKTAEAVLRDLTGVAQAARAEAERASEAKSEFLAAMSHEIRTPLNGILGYADLLLEEHHVQGEDRRRLELIQGSGVALLTVVNDILDFSKIEAGQLTLDPVAFPLVSVIDNTVSIVRGSALKSSLGIDARIDPALPSYVVGDGNRLRQVLLNLLNNAVKFTPAGSVTLSVNHEGTGPEGDRMRFSVTDTGIGIADAQQERLFKRFSQVDGSISRRFGGTGLGLVICRHLVTLMGGTIGCESREGAGSTFWFTLTLPRSQGPDAEQSAATSGTDRSLNPLADPAAAPRLLLVEDVPLNQELACAVLESQGYAVDVAGDGGAAIALVEAAFASGRGYDLVLMDVQMPGVDGLTATRRIRQLPRPACAVPIVAMTANVLPRQIEELRAAGMDDHVGKPFRRADLFATIARWTAAEPRTGGADQPGDAEGTAGTAAMGAGKGSIEPAILDRSKLAGLRHSFGAARVEGLLELLAEEVRERFQPGETDRNQIAHDAHALTSAAGMLGFVGLSSLCREVEAAAHADSDLAPLIRRLEVQKASTLSAIRRLRMS</sequence>
<dbReference type="Pfam" id="PF00512">
    <property type="entry name" value="HisKA"/>
    <property type="match status" value="1"/>
</dbReference>
<evidence type="ECO:0000256" key="9">
    <source>
        <dbReference type="ARBA" id="ARBA00022989"/>
    </source>
</evidence>
<evidence type="ECO:0000259" key="14">
    <source>
        <dbReference type="PROSITE" id="PS50109"/>
    </source>
</evidence>
<organism evidence="17 18">
    <name type="scientific">Methylobacterium trifolii</name>
    <dbReference type="NCBI Taxonomy" id="1003092"/>
    <lineage>
        <taxon>Bacteria</taxon>
        <taxon>Pseudomonadati</taxon>
        <taxon>Pseudomonadota</taxon>
        <taxon>Alphaproteobacteria</taxon>
        <taxon>Hyphomicrobiales</taxon>
        <taxon>Methylobacteriaceae</taxon>
        <taxon>Methylobacterium</taxon>
    </lineage>
</organism>
<dbReference type="SUPFAM" id="SSF52172">
    <property type="entry name" value="CheY-like"/>
    <property type="match status" value="1"/>
</dbReference>
<dbReference type="InterPro" id="IPR000014">
    <property type="entry name" value="PAS"/>
</dbReference>
<dbReference type="SUPFAM" id="SSF55874">
    <property type="entry name" value="ATPase domain of HSP90 chaperone/DNA topoisomerase II/histidine kinase"/>
    <property type="match status" value="1"/>
</dbReference>
<evidence type="ECO:0000256" key="7">
    <source>
        <dbReference type="ARBA" id="ARBA00022741"/>
    </source>
</evidence>
<dbReference type="PROSITE" id="PS50113">
    <property type="entry name" value="PAC"/>
    <property type="match status" value="2"/>
</dbReference>
<keyword evidence="11" id="KW-0472">Membrane</keyword>
<dbReference type="Pfam" id="PF00072">
    <property type="entry name" value="Response_reg"/>
    <property type="match status" value="1"/>
</dbReference>
<dbReference type="Pfam" id="PF08447">
    <property type="entry name" value="PAS_3"/>
    <property type="match status" value="3"/>
</dbReference>
<dbReference type="CDD" id="cd00082">
    <property type="entry name" value="HisKA"/>
    <property type="match status" value="1"/>
</dbReference>
<dbReference type="InterPro" id="IPR004358">
    <property type="entry name" value="Sig_transdc_His_kin-like_C"/>
</dbReference>
<comment type="caution">
    <text evidence="17">The sequence shown here is derived from an EMBL/GenBank/DDBJ whole genome shotgun (WGS) entry which is preliminary data.</text>
</comment>
<dbReference type="SMART" id="SM00388">
    <property type="entry name" value="HisKA"/>
    <property type="match status" value="1"/>
</dbReference>
<dbReference type="Gene3D" id="2.10.70.100">
    <property type="match status" value="2"/>
</dbReference>
<dbReference type="EC" id="2.7.13.3" evidence="3"/>
<dbReference type="PROSITE" id="PS50109">
    <property type="entry name" value="HIS_KIN"/>
    <property type="match status" value="1"/>
</dbReference>
<dbReference type="SMART" id="SM00091">
    <property type="entry name" value="PAS"/>
    <property type="match status" value="3"/>
</dbReference>
<dbReference type="InterPro" id="IPR001789">
    <property type="entry name" value="Sig_transdc_resp-reg_receiver"/>
</dbReference>
<evidence type="ECO:0000256" key="1">
    <source>
        <dbReference type="ARBA" id="ARBA00000085"/>
    </source>
</evidence>
<dbReference type="Gene3D" id="1.20.120.160">
    <property type="entry name" value="HPT domain"/>
    <property type="match status" value="1"/>
</dbReference>
<protein>
    <recommendedName>
        <fullName evidence="3">histidine kinase</fullName>
        <ecNumber evidence="3">2.7.13.3</ecNumber>
    </recommendedName>
</protein>
<dbReference type="Proteomes" id="UP001055057">
    <property type="component" value="Unassembled WGS sequence"/>
</dbReference>
<feature type="domain" description="PAC" evidence="16">
    <location>
        <begin position="479"/>
        <end position="534"/>
    </location>
</feature>
<dbReference type="SUPFAM" id="SSF55785">
    <property type="entry name" value="PYP-like sensor domain (PAS domain)"/>
    <property type="match status" value="3"/>
</dbReference>
<evidence type="ECO:0000256" key="13">
    <source>
        <dbReference type="SAM" id="MobiDB-lite"/>
    </source>
</evidence>
<reference evidence="17" key="2">
    <citation type="submission" date="2021-08" db="EMBL/GenBank/DDBJ databases">
        <authorList>
            <person name="Tani A."/>
            <person name="Ola A."/>
            <person name="Ogura Y."/>
            <person name="Katsura K."/>
            <person name="Hayashi T."/>
        </authorList>
    </citation>
    <scope>NUCLEOTIDE SEQUENCE</scope>
    <source>
        <strain evidence="17">DSM 23632</strain>
    </source>
</reference>
<dbReference type="InterPro" id="IPR036890">
    <property type="entry name" value="HATPase_C_sf"/>
</dbReference>
<dbReference type="SMART" id="SM00448">
    <property type="entry name" value="REC"/>
    <property type="match status" value="1"/>
</dbReference>
<dbReference type="InterPro" id="IPR035965">
    <property type="entry name" value="PAS-like_dom_sf"/>
</dbReference>
<dbReference type="CDD" id="cd00130">
    <property type="entry name" value="PAS"/>
    <property type="match status" value="3"/>
</dbReference>
<keyword evidence="9" id="KW-1133">Transmembrane helix</keyword>
<evidence type="ECO:0000256" key="8">
    <source>
        <dbReference type="ARBA" id="ARBA00022840"/>
    </source>
</evidence>
<dbReference type="InterPro" id="IPR001610">
    <property type="entry name" value="PAC"/>
</dbReference>
<keyword evidence="4" id="KW-1003">Cell membrane</keyword>
<dbReference type="InterPro" id="IPR008207">
    <property type="entry name" value="Sig_transdc_His_kin_Hpt_dom"/>
</dbReference>
<keyword evidence="10" id="KW-0902">Two-component regulatory system</keyword>
<dbReference type="EMBL" id="BPRB01000171">
    <property type="protein sequence ID" value="GJE60899.1"/>
    <property type="molecule type" value="Genomic_DNA"/>
</dbReference>
<dbReference type="SUPFAM" id="SSF47226">
    <property type="entry name" value="Histidine-containing phosphotransfer domain, HPT domain"/>
    <property type="match status" value="1"/>
</dbReference>
<feature type="domain" description="Histidine kinase" evidence="14">
    <location>
        <begin position="559"/>
        <end position="781"/>
    </location>
</feature>
<evidence type="ECO:0000256" key="2">
    <source>
        <dbReference type="ARBA" id="ARBA00004651"/>
    </source>
</evidence>
<dbReference type="CDD" id="cd17546">
    <property type="entry name" value="REC_hyHK_CKI1_RcsC-like"/>
    <property type="match status" value="1"/>
</dbReference>
<comment type="subcellular location">
    <subcellularLocation>
        <location evidence="2">Cell membrane</location>
        <topology evidence="2">Multi-pass membrane protein</topology>
    </subcellularLocation>
</comment>
<keyword evidence="17" id="KW-0808">Transferase</keyword>
<dbReference type="InterPro" id="IPR011006">
    <property type="entry name" value="CheY-like_superfamily"/>
</dbReference>
<accession>A0ABQ4U0A7</accession>
<keyword evidence="17" id="KW-0418">Kinase</keyword>
<name>A0ABQ4U0A7_9HYPH</name>
<proteinExistence type="predicted"/>
<dbReference type="Gene3D" id="1.10.287.130">
    <property type="match status" value="1"/>
</dbReference>
<feature type="modified residue" description="4-aspartylphosphate" evidence="12">
    <location>
        <position position="865"/>
    </location>
</feature>
<comment type="catalytic activity">
    <reaction evidence="1">
        <text>ATP + protein L-histidine = ADP + protein N-phospho-L-histidine.</text>
        <dbReference type="EC" id="2.7.13.3"/>
    </reaction>
</comment>
<dbReference type="PRINTS" id="PR00344">
    <property type="entry name" value="BCTRLSENSOR"/>
</dbReference>
<dbReference type="GO" id="GO:0016301">
    <property type="term" value="F:kinase activity"/>
    <property type="evidence" value="ECO:0007669"/>
    <property type="project" value="UniProtKB-KW"/>
</dbReference>
<keyword evidence="5 12" id="KW-0597">Phosphoprotein</keyword>
<dbReference type="Gene3D" id="3.30.565.10">
    <property type="entry name" value="Histidine kinase-like ATPase, C-terminal domain"/>
    <property type="match status" value="1"/>
</dbReference>
<keyword evidence="7" id="KW-0547">Nucleotide-binding</keyword>
<evidence type="ECO:0000313" key="17">
    <source>
        <dbReference type="EMBL" id="GJE60899.1"/>
    </source>
</evidence>
<dbReference type="SUPFAM" id="SSF47384">
    <property type="entry name" value="Homodimeric domain of signal transducing histidine kinase"/>
    <property type="match status" value="1"/>
</dbReference>
<feature type="domain" description="Response regulatory" evidence="15">
    <location>
        <begin position="811"/>
        <end position="933"/>
    </location>
</feature>
<evidence type="ECO:0000256" key="10">
    <source>
        <dbReference type="ARBA" id="ARBA00023012"/>
    </source>
</evidence>
<dbReference type="SMART" id="SM00086">
    <property type="entry name" value="PAC"/>
    <property type="match status" value="3"/>
</dbReference>
<feature type="domain" description="PAC" evidence="16">
    <location>
        <begin position="230"/>
        <end position="282"/>
    </location>
</feature>
<reference evidence="17" key="1">
    <citation type="journal article" date="2021" name="Front. Microbiol.">
        <title>Comprehensive Comparative Genomics and Phenotyping of Methylobacterium Species.</title>
        <authorList>
            <person name="Alessa O."/>
            <person name="Ogura Y."/>
            <person name="Fujitani Y."/>
            <person name="Takami H."/>
            <person name="Hayashi T."/>
            <person name="Sahin N."/>
            <person name="Tani A."/>
        </authorList>
    </citation>
    <scope>NUCLEOTIDE SEQUENCE</scope>
    <source>
        <strain evidence="17">DSM 23632</strain>
    </source>
</reference>
<dbReference type="InterPro" id="IPR013655">
    <property type="entry name" value="PAS_fold_3"/>
</dbReference>
<dbReference type="SMART" id="SM00387">
    <property type="entry name" value="HATPase_c"/>
    <property type="match status" value="1"/>
</dbReference>
<evidence type="ECO:0000313" key="18">
    <source>
        <dbReference type="Proteomes" id="UP001055057"/>
    </source>
</evidence>
<dbReference type="Gene3D" id="3.30.450.20">
    <property type="entry name" value="PAS domain"/>
    <property type="match status" value="3"/>
</dbReference>
<keyword evidence="6" id="KW-0812">Transmembrane</keyword>
<dbReference type="InterPro" id="IPR029016">
    <property type="entry name" value="GAF-like_dom_sf"/>
</dbReference>
<keyword evidence="18" id="KW-1185">Reference proteome</keyword>
<dbReference type="Pfam" id="PF01627">
    <property type="entry name" value="Hpt"/>
    <property type="match status" value="1"/>
</dbReference>
<dbReference type="Pfam" id="PF02518">
    <property type="entry name" value="HATPase_c"/>
    <property type="match status" value="1"/>
</dbReference>
<evidence type="ECO:0000256" key="4">
    <source>
        <dbReference type="ARBA" id="ARBA00022475"/>
    </source>
</evidence>
<dbReference type="SUPFAM" id="SSF55781">
    <property type="entry name" value="GAF domain-like"/>
    <property type="match status" value="1"/>
</dbReference>
<dbReference type="Gene3D" id="3.30.450.40">
    <property type="match status" value="1"/>
</dbReference>
<dbReference type="InterPro" id="IPR036641">
    <property type="entry name" value="HPT_dom_sf"/>
</dbReference>